<dbReference type="Proteomes" id="UP000759131">
    <property type="component" value="Unassembled WGS sequence"/>
</dbReference>
<dbReference type="GO" id="GO:0016020">
    <property type="term" value="C:membrane"/>
    <property type="evidence" value="ECO:0007669"/>
    <property type="project" value="TreeGrafter"/>
</dbReference>
<dbReference type="PROSITE" id="PS01013">
    <property type="entry name" value="OSBP"/>
    <property type="match status" value="1"/>
</dbReference>
<dbReference type="InterPro" id="IPR037239">
    <property type="entry name" value="OSBP_sf"/>
</dbReference>
<sequence length="669" mass="75526">MSVLNTMEGPLCKWTNVMKGWQYRWFVLDDNAGLLSYYTSKEKMIKGDRRGCVRLKGAVIGIDDEDDSTFTITVDGKMFHFQVSSTLIANDAEERSRWVTALEDTILRHTHRRRIKKSDQSQVPTLSDFERKLTETDTYLQLLITQSKQLDQHIDSASNESEKEKYIAIKDKTLSLLDGIKHTIVLLQIAKNTTHPVNGVFTNSIATTSVDSTTNSSLSEELVNNENQIEISSDNRVVSSPISSRPPLEHNYSVSESVLNLHSVPEVSYSSSDDDDFFYDAPEETSPTSVMTKPIVESVTQVIDNLEDMSLQTVNSKDDKSIDYDLMYESEEEELGSIEGHGSVISHLISQVKIGMDLTKVVLPTFILERRSLLEMYADFFAHPDLFVSITDCPTPQDRMVQVLKWYLSAFHAGRKSSIAKKPYNPVLGEENKAIEGPIPWANTTNLTFIAEQVSHHPPISAFYAENVDKRIMCSGIGSIYLLDKGEEYVCTFPSAYGRSILTVPWVELGGPVTIHCQQTGFSANIEFQTKPFYGGKKHRVSAEVFSPPPTKKSIVTVSGEWNGLMQAKWTQSGKSEVFVDTKTIRIIKKQVKPIGQQEVYESRNLWKEVTAALKKQDVSAATSAKFNVEQNQRELVKERQEKGVKWDNRVFHSLGENWNYNNPLTTRK</sequence>
<gene>
    <name evidence="7" type="ORF">OSB1V03_LOCUS444</name>
</gene>
<dbReference type="GO" id="GO:0032934">
    <property type="term" value="F:sterol binding"/>
    <property type="evidence" value="ECO:0007669"/>
    <property type="project" value="TreeGrafter"/>
</dbReference>
<evidence type="ECO:0000256" key="3">
    <source>
        <dbReference type="ARBA" id="ARBA00023121"/>
    </source>
</evidence>
<dbReference type="Gene3D" id="1.10.287.2720">
    <property type="match status" value="1"/>
</dbReference>
<dbReference type="Pfam" id="PF00169">
    <property type="entry name" value="PH"/>
    <property type="match status" value="1"/>
</dbReference>
<dbReference type="SUPFAM" id="SSF144000">
    <property type="entry name" value="Oxysterol-binding protein-like"/>
    <property type="match status" value="1"/>
</dbReference>
<dbReference type="FunFam" id="1.10.287.2720:FF:000001">
    <property type="entry name" value="Oxysterol-binding OBPalpha"/>
    <property type="match status" value="1"/>
</dbReference>
<dbReference type="GO" id="GO:0006869">
    <property type="term" value="P:lipid transport"/>
    <property type="evidence" value="ECO:0007669"/>
    <property type="project" value="UniProtKB-KW"/>
</dbReference>
<dbReference type="Pfam" id="PF01237">
    <property type="entry name" value="Oxysterol_BP"/>
    <property type="match status" value="1"/>
</dbReference>
<dbReference type="PANTHER" id="PTHR10972:SF200">
    <property type="entry name" value="OXYSTEROL-BINDING PROTEIN-RELATED PROTEIN 9"/>
    <property type="match status" value="1"/>
</dbReference>
<dbReference type="FunFam" id="2.30.29.30:FF:000089">
    <property type="entry name" value="Oxysterol-binding protein"/>
    <property type="match status" value="1"/>
</dbReference>
<dbReference type="SUPFAM" id="SSF50729">
    <property type="entry name" value="PH domain-like"/>
    <property type="match status" value="1"/>
</dbReference>
<dbReference type="PROSITE" id="PS50003">
    <property type="entry name" value="PH_DOMAIN"/>
    <property type="match status" value="1"/>
</dbReference>
<dbReference type="Gene3D" id="2.30.29.30">
    <property type="entry name" value="Pleckstrin-homology domain (PH domain)/Phosphotyrosine-binding domain (PTB)"/>
    <property type="match status" value="1"/>
</dbReference>
<accession>A0A7R9KBJ2</accession>
<dbReference type="OrthoDB" id="14833at2759"/>
<dbReference type="GO" id="GO:0005794">
    <property type="term" value="C:Golgi apparatus"/>
    <property type="evidence" value="ECO:0007669"/>
    <property type="project" value="TreeGrafter"/>
</dbReference>
<dbReference type="CDD" id="cd13290">
    <property type="entry name" value="PH_ORP9"/>
    <property type="match status" value="1"/>
</dbReference>
<dbReference type="GO" id="GO:0005829">
    <property type="term" value="C:cytosol"/>
    <property type="evidence" value="ECO:0007669"/>
    <property type="project" value="TreeGrafter"/>
</dbReference>
<organism evidence="7">
    <name type="scientific">Medioppia subpectinata</name>
    <dbReference type="NCBI Taxonomy" id="1979941"/>
    <lineage>
        <taxon>Eukaryota</taxon>
        <taxon>Metazoa</taxon>
        <taxon>Ecdysozoa</taxon>
        <taxon>Arthropoda</taxon>
        <taxon>Chelicerata</taxon>
        <taxon>Arachnida</taxon>
        <taxon>Acari</taxon>
        <taxon>Acariformes</taxon>
        <taxon>Sarcoptiformes</taxon>
        <taxon>Oribatida</taxon>
        <taxon>Brachypylina</taxon>
        <taxon>Oppioidea</taxon>
        <taxon>Oppiidae</taxon>
        <taxon>Medioppia</taxon>
    </lineage>
</organism>
<name>A0A7R9KBJ2_9ACAR</name>
<comment type="similarity">
    <text evidence="4">Belongs to the OSBP family.</text>
</comment>
<evidence type="ECO:0000313" key="7">
    <source>
        <dbReference type="EMBL" id="CAD7619947.1"/>
    </source>
</evidence>
<proteinExistence type="inferred from homology"/>
<dbReference type="EMBL" id="OC854661">
    <property type="protein sequence ID" value="CAD7619947.1"/>
    <property type="molecule type" value="Genomic_DNA"/>
</dbReference>
<dbReference type="Gene3D" id="3.30.70.3490">
    <property type="match status" value="1"/>
</dbReference>
<evidence type="ECO:0000256" key="5">
    <source>
        <dbReference type="RuleBase" id="RU003845"/>
    </source>
</evidence>
<dbReference type="Gene3D" id="2.40.160.120">
    <property type="match status" value="1"/>
</dbReference>
<dbReference type="InterPro" id="IPR011993">
    <property type="entry name" value="PH-like_dom_sf"/>
</dbReference>
<dbReference type="InterPro" id="IPR000648">
    <property type="entry name" value="Oxysterol-bd"/>
</dbReference>
<dbReference type="PANTHER" id="PTHR10972">
    <property type="entry name" value="OXYSTEROL-BINDING PROTEIN-RELATED"/>
    <property type="match status" value="1"/>
</dbReference>
<keyword evidence="3" id="KW-0446">Lipid-binding</keyword>
<dbReference type="InterPro" id="IPR001849">
    <property type="entry name" value="PH_domain"/>
</dbReference>
<feature type="domain" description="PH" evidence="6">
    <location>
        <begin position="4"/>
        <end position="107"/>
    </location>
</feature>
<evidence type="ECO:0000256" key="2">
    <source>
        <dbReference type="ARBA" id="ARBA00023055"/>
    </source>
</evidence>
<evidence type="ECO:0000259" key="6">
    <source>
        <dbReference type="PROSITE" id="PS50003"/>
    </source>
</evidence>
<reference evidence="7" key="1">
    <citation type="submission" date="2020-11" db="EMBL/GenBank/DDBJ databases">
        <authorList>
            <person name="Tran Van P."/>
        </authorList>
    </citation>
    <scope>NUCLEOTIDE SEQUENCE</scope>
</reference>
<evidence type="ECO:0000313" key="8">
    <source>
        <dbReference type="Proteomes" id="UP000759131"/>
    </source>
</evidence>
<evidence type="ECO:0000256" key="1">
    <source>
        <dbReference type="ARBA" id="ARBA00022448"/>
    </source>
</evidence>
<evidence type="ECO:0000256" key="4">
    <source>
        <dbReference type="RuleBase" id="RU003844"/>
    </source>
</evidence>
<keyword evidence="2 5" id="KW-0445">Lipid transport</keyword>
<keyword evidence="8" id="KW-1185">Reference proteome</keyword>
<keyword evidence="1 5" id="KW-0813">Transport</keyword>
<protein>
    <recommendedName>
        <fullName evidence="5">Oxysterol-binding protein</fullName>
    </recommendedName>
</protein>
<dbReference type="EMBL" id="CAJPIZ010000086">
    <property type="protein sequence ID" value="CAG2100377.1"/>
    <property type="molecule type" value="Genomic_DNA"/>
</dbReference>
<dbReference type="SMART" id="SM00233">
    <property type="entry name" value="PH"/>
    <property type="match status" value="1"/>
</dbReference>
<dbReference type="InterPro" id="IPR018494">
    <property type="entry name" value="Oxysterol-bd_CS"/>
</dbReference>
<dbReference type="AlphaFoldDB" id="A0A7R9KBJ2"/>